<evidence type="ECO:0000313" key="2">
    <source>
        <dbReference type="EMBL" id="CEG40655.1"/>
    </source>
</evidence>
<organism evidence="2 3">
    <name type="scientific">Plasmopara halstedii</name>
    <name type="common">Downy mildew of sunflower</name>
    <dbReference type="NCBI Taxonomy" id="4781"/>
    <lineage>
        <taxon>Eukaryota</taxon>
        <taxon>Sar</taxon>
        <taxon>Stramenopiles</taxon>
        <taxon>Oomycota</taxon>
        <taxon>Peronosporomycetes</taxon>
        <taxon>Peronosporales</taxon>
        <taxon>Peronosporaceae</taxon>
        <taxon>Plasmopara</taxon>
    </lineage>
</organism>
<feature type="region of interest" description="Disordered" evidence="1">
    <location>
        <begin position="1"/>
        <end position="187"/>
    </location>
</feature>
<dbReference type="AlphaFoldDB" id="A0A0P1AHD7"/>
<feature type="compositionally biased region" description="Low complexity" evidence="1">
    <location>
        <begin position="123"/>
        <end position="132"/>
    </location>
</feature>
<feature type="compositionally biased region" description="Basic and acidic residues" evidence="1">
    <location>
        <begin position="47"/>
        <end position="88"/>
    </location>
</feature>
<dbReference type="PANTHER" id="PTHR34689">
    <property type="entry name" value="NUCLEIC ACID-BINDING PROTEIN"/>
    <property type="match status" value="1"/>
</dbReference>
<dbReference type="PANTHER" id="PTHR34689:SF1">
    <property type="entry name" value="NUCLEIC ACID-BINDING PROTEIN"/>
    <property type="match status" value="1"/>
</dbReference>
<name>A0A0P1AHD7_PLAHL</name>
<keyword evidence="3" id="KW-1185">Reference proteome</keyword>
<dbReference type="OrthoDB" id="2538345at2759"/>
<accession>A0A0P1AHD7</accession>
<feature type="compositionally biased region" description="Basic residues" evidence="1">
    <location>
        <begin position="19"/>
        <end position="32"/>
    </location>
</feature>
<feature type="compositionally biased region" description="Basic and acidic residues" evidence="1">
    <location>
        <begin position="133"/>
        <end position="144"/>
    </location>
</feature>
<dbReference type="RefSeq" id="XP_024577024.1">
    <property type="nucleotide sequence ID" value="XM_024726337.1"/>
</dbReference>
<proteinExistence type="predicted"/>
<feature type="compositionally biased region" description="Basic residues" evidence="1">
    <location>
        <begin position="106"/>
        <end position="122"/>
    </location>
</feature>
<evidence type="ECO:0000313" key="3">
    <source>
        <dbReference type="Proteomes" id="UP000054928"/>
    </source>
</evidence>
<dbReference type="OMA" id="TMPHEKY"/>
<dbReference type="STRING" id="4781.A0A0P1AHD7"/>
<evidence type="ECO:0000256" key="1">
    <source>
        <dbReference type="SAM" id="MobiDB-lite"/>
    </source>
</evidence>
<reference evidence="3" key="1">
    <citation type="submission" date="2014-09" db="EMBL/GenBank/DDBJ databases">
        <authorList>
            <person name="Sharma Rahul"/>
            <person name="Thines Marco"/>
        </authorList>
    </citation>
    <scope>NUCLEOTIDE SEQUENCE [LARGE SCALE GENOMIC DNA]</scope>
</reference>
<protein>
    <submittedName>
        <fullName evidence="2">Uncharacterized protein</fullName>
    </submittedName>
</protein>
<dbReference type="EMBL" id="CCYD01000523">
    <property type="protein sequence ID" value="CEG40655.1"/>
    <property type="molecule type" value="Genomic_DNA"/>
</dbReference>
<feature type="compositionally biased region" description="Basic residues" evidence="1">
    <location>
        <begin position="1"/>
        <end position="11"/>
    </location>
</feature>
<sequence>MSDRHHYRSRRPSTSSSPHQRHSRKTRSRSKSRSASFSASSKRIRHHDPFERELCRRHEEHAISEGAEKQKLDDRKEDKQRLRVRNEVEYENEDNGSFKSSDRKSTNRSHRHDSFHINHRPHSCSSSSLSNYESDRSDGLDVKRSRYKRKREHSSLKKDKKRRSKEKKTKEKKSKKSKKSSNKSAVNQNEYGKFGILRESDIHRKSVSFQAWLRDVKKQGEFNGPKWEAMELFKEYMEDYNTCTLPHVKYYDIERYELKQYQKKQDKARSKHGAASDKVLGMVADEERVRRDRQAMREQKEQEDFRLVMQLMDKDKINAMREQERLRSQMQMFYKSGNVEEARRLEQLLNKVNEDPRIMP</sequence>
<dbReference type="GeneID" id="36405896"/>
<feature type="compositionally biased region" description="Basic residues" evidence="1">
    <location>
        <begin position="145"/>
        <end position="181"/>
    </location>
</feature>
<dbReference type="Proteomes" id="UP000054928">
    <property type="component" value="Unassembled WGS sequence"/>
</dbReference>